<proteinExistence type="predicted"/>
<gene>
    <name evidence="1" type="ORF">RPERSI_LOCUS25619</name>
</gene>
<evidence type="ECO:0000313" key="1">
    <source>
        <dbReference type="EMBL" id="CAG8821574.1"/>
    </source>
</evidence>
<comment type="caution">
    <text evidence="1">The sequence shown here is derived from an EMBL/GenBank/DDBJ whole genome shotgun (WGS) entry which is preliminary data.</text>
</comment>
<reference evidence="1" key="1">
    <citation type="submission" date="2021-06" db="EMBL/GenBank/DDBJ databases">
        <authorList>
            <person name="Kallberg Y."/>
            <person name="Tangrot J."/>
            <person name="Rosling A."/>
        </authorList>
    </citation>
    <scope>NUCLEOTIDE SEQUENCE</scope>
    <source>
        <strain evidence="1">MA461A</strain>
    </source>
</reference>
<accession>A0ACA9S2P6</accession>
<feature type="non-terminal residue" evidence="1">
    <location>
        <position position="103"/>
    </location>
</feature>
<evidence type="ECO:0000313" key="2">
    <source>
        <dbReference type="Proteomes" id="UP000789920"/>
    </source>
</evidence>
<name>A0ACA9S2P6_9GLOM</name>
<dbReference type="Proteomes" id="UP000789920">
    <property type="component" value="Unassembled WGS sequence"/>
</dbReference>
<protein>
    <submittedName>
        <fullName evidence="1">31159_t:CDS:1</fullName>
    </submittedName>
</protein>
<keyword evidence="2" id="KW-1185">Reference proteome</keyword>
<sequence>GNDAIYEIFKKHHDFDFKEGSEVRLIIRYIFPHASLDINKGIKIIRNFFKVNISRITNKIHQSIIEGVDIHVGECVEPKLVKNPNELFLNIFLRIGANLIVGE</sequence>
<dbReference type="EMBL" id="CAJVQC010085050">
    <property type="protein sequence ID" value="CAG8821574.1"/>
    <property type="molecule type" value="Genomic_DNA"/>
</dbReference>
<feature type="non-terminal residue" evidence="1">
    <location>
        <position position="1"/>
    </location>
</feature>
<organism evidence="1 2">
    <name type="scientific">Racocetra persica</name>
    <dbReference type="NCBI Taxonomy" id="160502"/>
    <lineage>
        <taxon>Eukaryota</taxon>
        <taxon>Fungi</taxon>
        <taxon>Fungi incertae sedis</taxon>
        <taxon>Mucoromycota</taxon>
        <taxon>Glomeromycotina</taxon>
        <taxon>Glomeromycetes</taxon>
        <taxon>Diversisporales</taxon>
        <taxon>Gigasporaceae</taxon>
        <taxon>Racocetra</taxon>
    </lineage>
</organism>